<dbReference type="CDD" id="cd09274">
    <property type="entry name" value="RNase_HI_RT_Ty3"/>
    <property type="match status" value="2"/>
</dbReference>
<dbReference type="PANTHER" id="PTHR37984">
    <property type="entry name" value="PROTEIN CBG26694"/>
    <property type="match status" value="1"/>
</dbReference>
<evidence type="ECO:0000259" key="15">
    <source>
        <dbReference type="PROSITE" id="PS50994"/>
    </source>
</evidence>
<keyword evidence="8" id="KW-0378">Hydrolase</keyword>
<dbReference type="InterPro" id="IPR036397">
    <property type="entry name" value="RNaseH_sf"/>
</dbReference>
<dbReference type="GO" id="GO:0005524">
    <property type="term" value="F:ATP binding"/>
    <property type="evidence" value="ECO:0007669"/>
    <property type="project" value="InterPro"/>
</dbReference>
<dbReference type="GO" id="GO:0004519">
    <property type="term" value="F:endonuclease activity"/>
    <property type="evidence" value="ECO:0007669"/>
    <property type="project" value="UniProtKB-KW"/>
</dbReference>
<feature type="site" description="Interaction with DNA substrate" evidence="13">
    <location>
        <position position="308"/>
    </location>
</feature>
<dbReference type="EMBL" id="JAAPAO010001099">
    <property type="protein sequence ID" value="KAF4651215.1"/>
    <property type="molecule type" value="Genomic_DNA"/>
</dbReference>
<protein>
    <submittedName>
        <fullName evidence="16">DNA-(Apurinic or apyrimidinic site) lyase</fullName>
    </submittedName>
</protein>
<dbReference type="GO" id="GO:0016787">
    <property type="term" value="F:hydrolase activity"/>
    <property type="evidence" value="ECO:0007669"/>
    <property type="project" value="UniProtKB-KW"/>
</dbReference>
<feature type="binding site" evidence="12">
    <location>
        <position position="70"/>
    </location>
    <ligand>
        <name>Mg(2+)</name>
        <dbReference type="ChEBI" id="CHEBI:18420"/>
        <label>1</label>
    </ligand>
</feature>
<dbReference type="InterPro" id="IPR027417">
    <property type="entry name" value="P-loop_NTPase"/>
</dbReference>
<evidence type="ECO:0000256" key="1">
    <source>
        <dbReference type="ARBA" id="ARBA00001936"/>
    </source>
</evidence>
<dbReference type="NCBIfam" id="TIGR00633">
    <property type="entry name" value="xth"/>
    <property type="match status" value="1"/>
</dbReference>
<dbReference type="InterPro" id="IPR043128">
    <property type="entry name" value="Rev_trsase/Diguanyl_cyclase"/>
</dbReference>
<gene>
    <name evidence="16" type="primary">APEX1_1</name>
    <name evidence="16" type="ORF">FOL47_000532</name>
</gene>
<keyword evidence="3" id="KW-0808">Transferase</keyword>
<dbReference type="CDD" id="cd01647">
    <property type="entry name" value="RT_LTR"/>
    <property type="match status" value="2"/>
</dbReference>
<dbReference type="GO" id="GO:0003677">
    <property type="term" value="F:DNA binding"/>
    <property type="evidence" value="ECO:0007669"/>
    <property type="project" value="InterPro"/>
</dbReference>
<feature type="binding site" evidence="12">
    <location>
        <position position="308"/>
    </location>
    <ligand>
        <name>Mg(2+)</name>
        <dbReference type="ChEBI" id="CHEBI:18420"/>
        <label>1</label>
    </ligand>
</feature>
<comment type="cofactor">
    <cofactor evidence="12">
        <name>Mg(2+)</name>
        <dbReference type="ChEBI" id="CHEBI:18420"/>
    </cofactor>
    <cofactor evidence="12">
        <name>Mn(2+)</name>
        <dbReference type="ChEBI" id="CHEBI:29035"/>
    </cofactor>
    <text evidence="12">Probably binds two magnesium or manganese ions per subunit.</text>
</comment>
<dbReference type="SUPFAM" id="SSF56219">
    <property type="entry name" value="DNase I-like"/>
    <property type="match status" value="1"/>
</dbReference>
<dbReference type="Proteomes" id="UP000591131">
    <property type="component" value="Unassembled WGS sequence"/>
</dbReference>
<evidence type="ECO:0000256" key="13">
    <source>
        <dbReference type="PIRSR" id="PIRSR604808-3"/>
    </source>
</evidence>
<keyword evidence="9 12" id="KW-0460">Magnesium</keyword>
<dbReference type="Pfam" id="PF17917">
    <property type="entry name" value="RT_RNaseH"/>
    <property type="match status" value="2"/>
</dbReference>
<dbReference type="GO" id="GO:0006281">
    <property type="term" value="P:DNA repair"/>
    <property type="evidence" value="ECO:0007669"/>
    <property type="project" value="InterPro"/>
</dbReference>
<dbReference type="Pfam" id="PF03372">
    <property type="entry name" value="Exo_endo_phos"/>
    <property type="match status" value="1"/>
</dbReference>
<dbReference type="PROSITE" id="PS50878">
    <property type="entry name" value="RT_POL"/>
    <property type="match status" value="2"/>
</dbReference>
<keyword evidence="6 12" id="KW-0479">Metal-binding</keyword>
<reference evidence="16 17" key="1">
    <citation type="submission" date="2020-04" db="EMBL/GenBank/DDBJ databases">
        <title>Perkinsus chesapeaki whole genome sequence.</title>
        <authorList>
            <person name="Bogema D.R."/>
        </authorList>
    </citation>
    <scope>NUCLEOTIDE SEQUENCE [LARGE SCALE GENOMIC DNA]</scope>
    <source>
        <strain evidence="16">ATCC PRA-425</strain>
    </source>
</reference>
<dbReference type="Gene3D" id="3.10.10.10">
    <property type="entry name" value="HIV Type 1 Reverse Transcriptase, subunit A, domain 1"/>
    <property type="match status" value="1"/>
</dbReference>
<feature type="domain" description="Reverse transcriptase" evidence="14">
    <location>
        <begin position="765"/>
        <end position="1054"/>
    </location>
</feature>
<dbReference type="SUPFAM" id="SSF56672">
    <property type="entry name" value="DNA/RNA polymerases"/>
    <property type="match status" value="2"/>
</dbReference>
<dbReference type="OrthoDB" id="413961at2759"/>
<dbReference type="InterPro" id="IPR000477">
    <property type="entry name" value="RT_dom"/>
</dbReference>
<dbReference type="SUPFAM" id="SSF53098">
    <property type="entry name" value="Ribonuclease H-like"/>
    <property type="match status" value="1"/>
</dbReference>
<dbReference type="PROSITE" id="PS00728">
    <property type="entry name" value="AP_NUCLEASE_F1_3"/>
    <property type="match status" value="1"/>
</dbReference>
<feature type="non-terminal residue" evidence="16">
    <location>
        <position position="1"/>
    </location>
</feature>
<dbReference type="InterPro" id="IPR005135">
    <property type="entry name" value="Endo/exonuclease/phosphatase"/>
</dbReference>
<evidence type="ECO:0000256" key="5">
    <source>
        <dbReference type="ARBA" id="ARBA00022722"/>
    </source>
</evidence>
<keyword evidence="7" id="KW-0255">Endonuclease</keyword>
<comment type="caution">
    <text evidence="16">The sequence shown here is derived from an EMBL/GenBank/DDBJ whole genome shotgun (WGS) entry which is preliminary data.</text>
</comment>
<dbReference type="CDD" id="cd09087">
    <property type="entry name" value="Ape1-like_AP-endo"/>
    <property type="match status" value="1"/>
</dbReference>
<evidence type="ECO:0000256" key="2">
    <source>
        <dbReference type="ARBA" id="ARBA00007092"/>
    </source>
</evidence>
<feature type="active site" evidence="11">
    <location>
        <position position="163"/>
    </location>
</feature>
<feature type="binding site" evidence="12">
    <location>
        <position position="37"/>
    </location>
    <ligand>
        <name>Mg(2+)</name>
        <dbReference type="ChEBI" id="CHEBI:18420"/>
        <label>1</label>
    </ligand>
</feature>
<evidence type="ECO:0000256" key="3">
    <source>
        <dbReference type="ARBA" id="ARBA00022679"/>
    </source>
</evidence>
<dbReference type="Pfam" id="PF00078">
    <property type="entry name" value="RVT_1"/>
    <property type="match status" value="1"/>
</dbReference>
<dbReference type="PROSITE" id="PS51435">
    <property type="entry name" value="AP_NUCLEASE_F1_4"/>
    <property type="match status" value="1"/>
</dbReference>
<dbReference type="InterPro" id="IPR050951">
    <property type="entry name" value="Retrovirus_Pol_polyprotein"/>
</dbReference>
<feature type="site" description="Transition state stabilizer" evidence="13">
    <location>
        <position position="207"/>
    </location>
</feature>
<evidence type="ECO:0000256" key="7">
    <source>
        <dbReference type="ARBA" id="ARBA00022759"/>
    </source>
</evidence>
<dbReference type="Pfam" id="PF17921">
    <property type="entry name" value="Integrase_H2C2"/>
    <property type="match status" value="1"/>
</dbReference>
<feature type="site" description="Important for catalytic activity" evidence="13">
    <location>
        <position position="278"/>
    </location>
</feature>
<dbReference type="InterPro" id="IPR001584">
    <property type="entry name" value="Integrase_cat-core"/>
</dbReference>
<evidence type="ECO:0000313" key="17">
    <source>
        <dbReference type="Proteomes" id="UP000591131"/>
    </source>
</evidence>
<sequence length="2021" mass="228587">AVVDEVLSLARDVDPKRIPRSQIFRQRGGGPSVLSWNINGLRGFLKSPANVHSITRLIDHERPTIIVLSETKLTEEKRDAALSRLLESLPVRYDVYSTESLGRKGYAGVAVLIKRELCSQFRSTPLAGIPPRFFEGGYDEEEATTRGRVLALTLEQFTLVAVYVPNSGGDLRFLPYREKWDVAFREYLKELRAANGSKPFIVVGDLNVCSDTLDIGDLRREPPHSPSIQPCEMTAFRRLCDEVGLQDSFRLVHPLNEGIYSFYCNSREKKLNYGRRLDYILISEDMRAQVVDSYVFYAEFGLGYRPDHCPTLLELSTSFFGSEDIGIQCDLPCGNNYSCEVEGERLVHFDEDQQEVRQSRARLMRELAETLRHSTFPASVSLDLLAPLLFTGDDDFQEDVNHSGVGNIVTQLVGSMETTDTALRTLPRLDDDFMWEIPTSKRKVRDLPSYQPKKPRPGPAPPVVKDWLLSHLNLEDTCLTDKPVERQRLEKLVLDHWDVFDYEGRNLPEMTGVFHEIHLVEGAQPVYCAPYRMSPEQKQALEAHVKDLLSQNLIEPSQSEWQSPVMFIAKKGGGWRVVQDFRRLNKLTEIPRYPLPLVAQVLDELSTSKIYSAFDARSGFWQVPLAPSSRYLTAFGTHIGQFQWRRMPMGLAGSPPTYQSSMNRSYAPILYRCCILYLDDAVLYTLLISGHFEALELFFCLTRDANITLTARKMQLFRTSLKYVGMHISGEGVRMDDTKVKAITELPLSSKSPLKDIRSFLGSTNYFRKWIKDYSRLTAPLRRVLKKDEHGWDDDCDESVVKLKKLLTSDPLLVWPDFTRSFELHTDASEDGYGAILVQRDDGDRERVVAYGSRAVGDTEKAWTAQEKECYAAVIFAEEFRPYLQDRPFKLVTDASNLRWLLTTEHTTQRLMRWAIRLSAFSIVAQVLDELSTSKIYSAFDARSGFWQVPLAPSSRYLTAFGTHIGQFQWRRMPMGLAGSPPTYQSSMNRSYAPILYRCCILYLDDAVLYTLLISGHFEALELFFCLTRDANITLTARKMQLFRTSLKYVGMHISGEGVRMDDTKVKAITELPLSSKSPLKDIRSFLGSTNYFRKWIKDYSRLTAPLRRVLKKDEHGWDDDCDESVVKLKKLLTSDPLLVWPDFTRSFELHTDASEDGYGAILVQRDDGDRERVVAYGSRAVGDTEKAWTAQEKECYAAVIFAEEFRPYLQDRPFKLVTDASNLRWLLTTEHTTQRLMRWAIRLSAFSIEIVHREGRLNAVADMLSRNPVDVSTGAVEGDAECTTPNVIEYLEALYDRDVELLLVCGPPGTGKSMLACKAAAEALMTGKIQKVVVTRPVTPTGRDIGFVKGSVAEKMNLWVRPVISYLSRFLPEGKVREFQAEGVIEVIPISMIRGFSFENTWLIVDEAQNCSFTELWAILTRIGTGSRLLVIGDMSQCDLQGKSGFDDVVSKISTLEGEERKHVRLVELTAADCKRSPVVKLLLRLRDGPSVPPETPSKGDVGHLLYADLETALAADIRGWVGHTCGLVSVVKGQLGFSPETWDMRRTVRRLLGSTAVSTVLAGTTFDAIRIERERVCFIKQYGVVNMEVATAAWDMGFPLSTSVDVSSSSFLPGLVPELVEWVGPTLIEEFEASLLITDRVTPLVCAPVNNDARAVAEASVNHKVVNRPLSPLSGRGTRRQAAYSNPCEKYGCTRAAIPSSRYCNFCTDLCDNDICRRPRATGSRYCTVCKRSFDESEGDTEGLEVAADEGQDGDEERGVTEDLQRSLDALLVSDLRRNNPSSETLRHVKKLQEEDPEIAPLIKFLNGDSSGLSKESALRVRAKAERHYMDQLLRRTQYDESLDTILHQVVVPKPLRAALLDLYHTGVETGHPGRYGMYNLLRRQFYWKGMWRDCSEFVRHCLTCRSISHGPTTYGNVQQHSRHVSFSMQRVAVDLVGPIYLPEPVRDGDYPVYCLVMLDVYTGWLELAPLYTKEAKEVAQAVVDHWILRHGPFCELLSDRGTEFLNDAPDQWRHGEDE</sequence>
<feature type="domain" description="Integrase catalytic" evidence="15">
    <location>
        <begin position="1910"/>
        <end position="2021"/>
    </location>
</feature>
<dbReference type="GO" id="GO:0015074">
    <property type="term" value="P:DNA integration"/>
    <property type="evidence" value="ECO:0007669"/>
    <property type="project" value="InterPro"/>
</dbReference>
<evidence type="ECO:0000256" key="10">
    <source>
        <dbReference type="ARBA" id="ARBA00022918"/>
    </source>
</evidence>
<dbReference type="Gene3D" id="1.10.340.70">
    <property type="match status" value="1"/>
</dbReference>
<keyword evidence="4" id="KW-0548">Nucleotidyltransferase</keyword>
<dbReference type="Pfam" id="PF02562">
    <property type="entry name" value="PhoH"/>
    <property type="match status" value="1"/>
</dbReference>
<keyword evidence="5" id="KW-0540">Nuclease</keyword>
<keyword evidence="16" id="KW-0456">Lyase</keyword>
<dbReference type="FunFam" id="3.30.70.270:FF:000020">
    <property type="entry name" value="Transposon Tf2-6 polyprotein-like Protein"/>
    <property type="match status" value="2"/>
</dbReference>
<feature type="active site" description="Proton donor/acceptor" evidence="11">
    <location>
        <position position="205"/>
    </location>
</feature>
<dbReference type="Gene3D" id="3.60.10.10">
    <property type="entry name" value="Endonuclease/exonuclease/phosphatase"/>
    <property type="match status" value="1"/>
</dbReference>
<feature type="domain" description="Reverse transcriptase" evidence="14">
    <location>
        <begin position="549"/>
        <end position="728"/>
    </location>
</feature>
<evidence type="ECO:0000256" key="9">
    <source>
        <dbReference type="ARBA" id="ARBA00022842"/>
    </source>
</evidence>
<proteinExistence type="inferred from homology"/>
<accession>A0A7J6KV86</accession>
<keyword evidence="10" id="KW-0695">RNA-directed DNA polymerase</keyword>
<feature type="active site" description="Proton acceptor" evidence="11">
    <location>
        <position position="308"/>
    </location>
</feature>
<dbReference type="InterPro" id="IPR004808">
    <property type="entry name" value="AP_endonuc_1"/>
</dbReference>
<keyword evidence="12" id="KW-0464">Manganese</keyword>
<dbReference type="Gene3D" id="3.40.50.300">
    <property type="entry name" value="P-loop containing nucleotide triphosphate hydrolases"/>
    <property type="match status" value="1"/>
</dbReference>
<organism evidence="16 17">
    <name type="scientific">Perkinsus chesapeaki</name>
    <name type="common">Clam parasite</name>
    <name type="synonym">Perkinsus andrewsi</name>
    <dbReference type="NCBI Taxonomy" id="330153"/>
    <lineage>
        <taxon>Eukaryota</taxon>
        <taxon>Sar</taxon>
        <taxon>Alveolata</taxon>
        <taxon>Perkinsozoa</taxon>
        <taxon>Perkinsea</taxon>
        <taxon>Perkinsida</taxon>
        <taxon>Perkinsidae</taxon>
        <taxon>Perkinsus</taxon>
    </lineage>
</organism>
<evidence type="ECO:0000256" key="6">
    <source>
        <dbReference type="ARBA" id="ARBA00022723"/>
    </source>
</evidence>
<feature type="binding site" evidence="12">
    <location>
        <position position="307"/>
    </location>
    <ligand>
        <name>Mg(2+)</name>
        <dbReference type="ChEBI" id="CHEBI:18420"/>
        <label>1</label>
    </ligand>
</feature>
<dbReference type="InterPro" id="IPR020848">
    <property type="entry name" value="AP_endonuclease_F1_CS"/>
</dbReference>
<dbReference type="SUPFAM" id="SSF52540">
    <property type="entry name" value="P-loop containing nucleoside triphosphate hydrolases"/>
    <property type="match status" value="1"/>
</dbReference>
<dbReference type="PROSITE" id="PS50994">
    <property type="entry name" value="INTEGRASE"/>
    <property type="match status" value="1"/>
</dbReference>
<dbReference type="InterPro" id="IPR036691">
    <property type="entry name" value="Endo/exonu/phosph_ase_sf"/>
</dbReference>
<dbReference type="FunFam" id="1.10.340.70:FF:000001">
    <property type="entry name" value="Retrovirus-related Pol polyprotein from transposon gypsy-like Protein"/>
    <property type="match status" value="1"/>
</dbReference>
<dbReference type="Gene3D" id="3.30.420.10">
    <property type="entry name" value="Ribonuclease H-like superfamily/Ribonuclease H"/>
    <property type="match status" value="1"/>
</dbReference>
<comment type="similarity">
    <text evidence="2">Belongs to the DNA repair enzymes AP/ExoA family.</text>
</comment>
<dbReference type="GO" id="GO:0016829">
    <property type="term" value="F:lyase activity"/>
    <property type="evidence" value="ECO:0007669"/>
    <property type="project" value="UniProtKB-KW"/>
</dbReference>
<keyword evidence="17" id="KW-1185">Reference proteome</keyword>
<dbReference type="InterPro" id="IPR041373">
    <property type="entry name" value="RT_RNaseH"/>
</dbReference>
<dbReference type="InterPro" id="IPR003714">
    <property type="entry name" value="PhoH"/>
</dbReference>
<dbReference type="GO" id="GO:0046872">
    <property type="term" value="F:metal ion binding"/>
    <property type="evidence" value="ECO:0007669"/>
    <property type="project" value="UniProtKB-KW"/>
</dbReference>
<evidence type="ECO:0000259" key="14">
    <source>
        <dbReference type="PROSITE" id="PS50878"/>
    </source>
</evidence>
<dbReference type="GO" id="GO:0003964">
    <property type="term" value="F:RNA-directed DNA polymerase activity"/>
    <property type="evidence" value="ECO:0007669"/>
    <property type="project" value="UniProtKB-KW"/>
</dbReference>
<feature type="binding site" evidence="12">
    <location>
        <position position="207"/>
    </location>
    <ligand>
        <name>Mg(2+)</name>
        <dbReference type="ChEBI" id="CHEBI:18420"/>
        <label>1</label>
    </ligand>
</feature>
<evidence type="ECO:0000256" key="12">
    <source>
        <dbReference type="PIRSR" id="PIRSR604808-2"/>
    </source>
</evidence>
<evidence type="ECO:0000313" key="16">
    <source>
        <dbReference type="EMBL" id="KAF4651215.1"/>
    </source>
</evidence>
<evidence type="ECO:0000256" key="11">
    <source>
        <dbReference type="PIRSR" id="PIRSR604808-1"/>
    </source>
</evidence>
<name>A0A7J6KV86_PERCH</name>
<evidence type="ECO:0000256" key="8">
    <source>
        <dbReference type="ARBA" id="ARBA00022801"/>
    </source>
</evidence>
<dbReference type="InterPro" id="IPR012337">
    <property type="entry name" value="RNaseH-like_sf"/>
</dbReference>
<dbReference type="InterPro" id="IPR041588">
    <property type="entry name" value="Integrase_H2C2"/>
</dbReference>
<dbReference type="Gene3D" id="3.30.70.270">
    <property type="match status" value="4"/>
</dbReference>
<evidence type="ECO:0000256" key="4">
    <source>
        <dbReference type="ARBA" id="ARBA00022695"/>
    </source>
</evidence>
<feature type="binding site" evidence="12">
    <location>
        <position position="205"/>
    </location>
    <ligand>
        <name>Mg(2+)</name>
        <dbReference type="ChEBI" id="CHEBI:18420"/>
        <label>1</label>
    </ligand>
</feature>
<dbReference type="PANTHER" id="PTHR37984:SF5">
    <property type="entry name" value="PROTEIN NYNRIN-LIKE"/>
    <property type="match status" value="1"/>
</dbReference>
<dbReference type="InterPro" id="IPR043502">
    <property type="entry name" value="DNA/RNA_pol_sf"/>
</dbReference>
<comment type="cofactor">
    <cofactor evidence="1">
        <name>Mn(2+)</name>
        <dbReference type="ChEBI" id="CHEBI:29035"/>
    </cofactor>
</comment>